<gene>
    <name evidence="2" type="ORF">GIB67_006388</name>
</gene>
<dbReference type="GO" id="GO:0005794">
    <property type="term" value="C:Golgi apparatus"/>
    <property type="evidence" value="ECO:0007669"/>
    <property type="project" value="TreeGrafter"/>
</dbReference>
<feature type="domain" description="Trichome birefringence-like N-terminal" evidence="1">
    <location>
        <begin position="113"/>
        <end position="163"/>
    </location>
</feature>
<dbReference type="GO" id="GO:0016413">
    <property type="term" value="F:O-acetyltransferase activity"/>
    <property type="evidence" value="ECO:0007669"/>
    <property type="project" value="InterPro"/>
</dbReference>
<dbReference type="Proteomes" id="UP000541444">
    <property type="component" value="Unassembled WGS sequence"/>
</dbReference>
<dbReference type="EMBL" id="JACGCM010000375">
    <property type="protein sequence ID" value="KAF6173012.1"/>
    <property type="molecule type" value="Genomic_DNA"/>
</dbReference>
<accession>A0A7J7P194</accession>
<dbReference type="OrthoDB" id="630188at2759"/>
<dbReference type="PANTHER" id="PTHR32285">
    <property type="entry name" value="PROTEIN TRICHOME BIREFRINGENCE-LIKE 9-RELATED"/>
    <property type="match status" value="1"/>
</dbReference>
<organism evidence="2 3">
    <name type="scientific">Kingdonia uniflora</name>
    <dbReference type="NCBI Taxonomy" id="39325"/>
    <lineage>
        <taxon>Eukaryota</taxon>
        <taxon>Viridiplantae</taxon>
        <taxon>Streptophyta</taxon>
        <taxon>Embryophyta</taxon>
        <taxon>Tracheophyta</taxon>
        <taxon>Spermatophyta</taxon>
        <taxon>Magnoliopsida</taxon>
        <taxon>Ranunculales</taxon>
        <taxon>Circaeasteraceae</taxon>
        <taxon>Kingdonia</taxon>
    </lineage>
</organism>
<evidence type="ECO:0000259" key="1">
    <source>
        <dbReference type="Pfam" id="PF14416"/>
    </source>
</evidence>
<reference evidence="2 3" key="1">
    <citation type="journal article" date="2020" name="IScience">
        <title>Genome Sequencing of the Endangered Kingdonia uniflora (Circaeasteraceae, Ranunculales) Reveals Potential Mechanisms of Evolutionary Specialization.</title>
        <authorList>
            <person name="Sun Y."/>
            <person name="Deng T."/>
            <person name="Zhang A."/>
            <person name="Moore M.J."/>
            <person name="Landis J.B."/>
            <person name="Lin N."/>
            <person name="Zhang H."/>
            <person name="Zhang X."/>
            <person name="Huang J."/>
            <person name="Zhang X."/>
            <person name="Sun H."/>
            <person name="Wang H."/>
        </authorList>
    </citation>
    <scope>NUCLEOTIDE SEQUENCE [LARGE SCALE GENOMIC DNA]</scope>
    <source>
        <strain evidence="2">TB1705</strain>
        <tissue evidence="2">Leaf</tissue>
    </source>
</reference>
<feature type="non-terminal residue" evidence="2">
    <location>
        <position position="1"/>
    </location>
</feature>
<comment type="caution">
    <text evidence="2">The sequence shown here is derived from an EMBL/GenBank/DDBJ whole genome shotgun (WGS) entry which is preliminary data.</text>
</comment>
<dbReference type="InterPro" id="IPR025846">
    <property type="entry name" value="TBL_N"/>
</dbReference>
<dbReference type="AlphaFoldDB" id="A0A7J7P194"/>
<proteinExistence type="predicted"/>
<evidence type="ECO:0000313" key="2">
    <source>
        <dbReference type="EMBL" id="KAF6173012.1"/>
    </source>
</evidence>
<name>A0A7J7P194_9MAGN</name>
<evidence type="ECO:0000313" key="3">
    <source>
        <dbReference type="Proteomes" id="UP000541444"/>
    </source>
</evidence>
<sequence>DLHLFEAMDLNKGYVRVHRIVRTPPLVENKLNYSKVYKSAEAIDSENYDLNMLEAFMMTKQYRSICQWEAIQLGLGKNLLDDLEEHLMRYLAFRILASRVLVGYLEDGSSGYDLFEGDWVWDEKYPLYESRECGFLDQGFRCSENGRPDDFYTKWRWQPKHCNLPRFVAYVFVSSF</sequence>
<dbReference type="PANTHER" id="PTHR32285:SF213">
    <property type="entry name" value="PROTEIN TRICHOME BIREFRINGENCE-LIKE 11"/>
    <property type="match status" value="1"/>
</dbReference>
<keyword evidence="3" id="KW-1185">Reference proteome</keyword>
<dbReference type="InterPro" id="IPR029962">
    <property type="entry name" value="TBL"/>
</dbReference>
<dbReference type="Pfam" id="PF14416">
    <property type="entry name" value="PMR5N"/>
    <property type="match status" value="1"/>
</dbReference>
<protein>
    <recommendedName>
        <fullName evidence="1">Trichome birefringence-like N-terminal domain-containing protein</fullName>
    </recommendedName>
</protein>